<evidence type="ECO:0000256" key="1">
    <source>
        <dbReference type="PROSITE-ProRule" id="PRU00169"/>
    </source>
</evidence>
<evidence type="ECO:0000259" key="4">
    <source>
        <dbReference type="PROSITE" id="PS51831"/>
    </source>
</evidence>
<dbReference type="InterPro" id="IPR001789">
    <property type="entry name" value="Sig_transdc_resp-reg_receiver"/>
</dbReference>
<dbReference type="Gene3D" id="3.40.50.2300">
    <property type="match status" value="1"/>
</dbReference>
<evidence type="ECO:0000256" key="2">
    <source>
        <dbReference type="SAM" id="Coils"/>
    </source>
</evidence>
<dbReference type="EMBL" id="JAEKFT010000006">
    <property type="protein sequence ID" value="MBT0960888.1"/>
    <property type="molecule type" value="Genomic_DNA"/>
</dbReference>
<dbReference type="InterPro" id="IPR003607">
    <property type="entry name" value="HD/PDEase_dom"/>
</dbReference>
<proteinExistence type="predicted"/>
<dbReference type="AlphaFoldDB" id="A0A944DDQ0"/>
<dbReference type="SUPFAM" id="SSF52172">
    <property type="entry name" value="CheY-like"/>
    <property type="match status" value="1"/>
</dbReference>
<dbReference type="Gene3D" id="1.10.3210.10">
    <property type="entry name" value="Hypothetical protein af1432"/>
    <property type="match status" value="1"/>
</dbReference>
<evidence type="ECO:0000259" key="3">
    <source>
        <dbReference type="PROSITE" id="PS50110"/>
    </source>
</evidence>
<feature type="domain" description="HD-GYP" evidence="5">
    <location>
        <begin position="182"/>
        <end position="378"/>
    </location>
</feature>
<sequence length="442" mass="48611">MTQPDSSAGVGTVLFVDDEPNILNALKRLFRPTGLRVLTAPDGPAGLDVLAAEAVDVVVSDMRMPQMDGATFLKAVRERHPQIERILLTGFADMDSTVSAVNEGGISRYLNKPWQDQDILTAVKDAVERGRLQAEVARLHALTAEQNAQLKNMNAELETRVQARTRDLQTAIGKIKDANESLKQNFLTTVRVFSELVEMRSGHMAGHSRRVAQHARELAKAAGLDEAATQNVMLAGLLHDIGKIGLPDELLAKPYNSLKPEERSVYIRHTERGEAALTAVSQLKAVGKLVRHHHELWDGSGFPDQLVGLAIPIGAQILAIANDFDGLQQGQLTARPLPPREALVYISQNAGKRYNPELANTFVRMVSERNGNRRESGLSLRPGMLKQGMRLAQDLLHPDGYLLLPRGHVCDEDSIVQLRRLEASSNRHIVVQIEDTQRGPDA</sequence>
<dbReference type="SMART" id="SM00471">
    <property type="entry name" value="HDc"/>
    <property type="match status" value="1"/>
</dbReference>
<organism evidence="6 7">
    <name type="scientific">Denitromonas iodatirespirans</name>
    <dbReference type="NCBI Taxonomy" id="2795389"/>
    <lineage>
        <taxon>Bacteria</taxon>
        <taxon>Pseudomonadati</taxon>
        <taxon>Pseudomonadota</taxon>
        <taxon>Betaproteobacteria</taxon>
        <taxon>Rhodocyclales</taxon>
        <taxon>Zoogloeaceae</taxon>
        <taxon>Denitromonas</taxon>
    </lineage>
</organism>
<keyword evidence="2" id="KW-0175">Coiled coil</keyword>
<dbReference type="Pfam" id="PF13487">
    <property type="entry name" value="HD_5"/>
    <property type="match status" value="1"/>
</dbReference>
<name>A0A944DDQ0_DENI1</name>
<evidence type="ECO:0000313" key="6">
    <source>
        <dbReference type="EMBL" id="MBT0960888.1"/>
    </source>
</evidence>
<dbReference type="PANTHER" id="PTHR45228">
    <property type="entry name" value="CYCLIC DI-GMP PHOSPHODIESTERASE TM_0186-RELATED"/>
    <property type="match status" value="1"/>
</dbReference>
<feature type="modified residue" description="4-aspartylphosphate" evidence="1">
    <location>
        <position position="61"/>
    </location>
</feature>
<dbReference type="SMART" id="SM00448">
    <property type="entry name" value="REC"/>
    <property type="match status" value="1"/>
</dbReference>
<evidence type="ECO:0000313" key="7">
    <source>
        <dbReference type="Proteomes" id="UP000694660"/>
    </source>
</evidence>
<reference evidence="7" key="1">
    <citation type="journal article" date="2022" name="ISME J.">
        <title>Genetic and phylogenetic analysis of dissimilatory iodate-reducing bacteria identifies potential niches across the world's oceans.</title>
        <authorList>
            <person name="Reyes-Umana V."/>
            <person name="Henning Z."/>
            <person name="Lee K."/>
            <person name="Barnum T.P."/>
            <person name="Coates J.D."/>
        </authorList>
    </citation>
    <scope>NUCLEOTIDE SEQUENCE [LARGE SCALE GENOMIC DNA]</scope>
    <source>
        <strain evidence="7">IR12</strain>
    </source>
</reference>
<dbReference type="PROSITE" id="PS51831">
    <property type="entry name" value="HD"/>
    <property type="match status" value="1"/>
</dbReference>
<dbReference type="InterPro" id="IPR011006">
    <property type="entry name" value="CheY-like_superfamily"/>
</dbReference>
<comment type="caution">
    <text evidence="6">The sequence shown here is derived from an EMBL/GenBank/DDBJ whole genome shotgun (WGS) entry which is preliminary data.</text>
</comment>
<evidence type="ECO:0000259" key="5">
    <source>
        <dbReference type="PROSITE" id="PS51832"/>
    </source>
</evidence>
<dbReference type="GO" id="GO:0000160">
    <property type="term" value="P:phosphorelay signal transduction system"/>
    <property type="evidence" value="ECO:0007669"/>
    <property type="project" value="InterPro"/>
</dbReference>
<keyword evidence="7" id="KW-1185">Reference proteome</keyword>
<dbReference type="RefSeq" id="WP_214360656.1">
    <property type="nucleotide sequence ID" value="NZ_JAEKFT010000006.1"/>
</dbReference>
<keyword evidence="1" id="KW-0597">Phosphoprotein</keyword>
<dbReference type="Pfam" id="PF00072">
    <property type="entry name" value="Response_reg"/>
    <property type="match status" value="1"/>
</dbReference>
<accession>A0A944DDQ0</accession>
<dbReference type="CDD" id="cd17569">
    <property type="entry name" value="REC_HupR-like"/>
    <property type="match status" value="1"/>
</dbReference>
<dbReference type="PROSITE" id="PS51832">
    <property type="entry name" value="HD_GYP"/>
    <property type="match status" value="1"/>
</dbReference>
<dbReference type="PROSITE" id="PS50110">
    <property type="entry name" value="RESPONSE_REGULATORY"/>
    <property type="match status" value="1"/>
</dbReference>
<feature type="domain" description="HD" evidence="4">
    <location>
        <begin position="204"/>
        <end position="327"/>
    </location>
</feature>
<dbReference type="InterPro" id="IPR037522">
    <property type="entry name" value="HD_GYP_dom"/>
</dbReference>
<protein>
    <submittedName>
        <fullName evidence="6">Response regulator</fullName>
    </submittedName>
</protein>
<feature type="coiled-coil region" evidence="2">
    <location>
        <begin position="140"/>
        <end position="167"/>
    </location>
</feature>
<feature type="domain" description="Response regulatory" evidence="3">
    <location>
        <begin position="12"/>
        <end position="127"/>
    </location>
</feature>
<dbReference type="Proteomes" id="UP000694660">
    <property type="component" value="Unassembled WGS sequence"/>
</dbReference>
<dbReference type="GO" id="GO:0008081">
    <property type="term" value="F:phosphoric diester hydrolase activity"/>
    <property type="evidence" value="ECO:0007669"/>
    <property type="project" value="UniProtKB-ARBA"/>
</dbReference>
<dbReference type="SUPFAM" id="SSF109604">
    <property type="entry name" value="HD-domain/PDEase-like"/>
    <property type="match status" value="1"/>
</dbReference>
<dbReference type="CDD" id="cd00077">
    <property type="entry name" value="HDc"/>
    <property type="match status" value="1"/>
</dbReference>
<dbReference type="InterPro" id="IPR006674">
    <property type="entry name" value="HD_domain"/>
</dbReference>
<dbReference type="InterPro" id="IPR052020">
    <property type="entry name" value="Cyclic_di-GMP/3'3'-cGAMP_PDE"/>
</dbReference>
<dbReference type="PANTHER" id="PTHR45228:SF8">
    <property type="entry name" value="TWO-COMPONENT RESPONSE REGULATOR-RELATED"/>
    <property type="match status" value="1"/>
</dbReference>
<gene>
    <name evidence="6" type="ORF">I8J34_06820</name>
</gene>